<reference evidence="2 3" key="1">
    <citation type="submission" date="2020-02" db="EMBL/GenBank/DDBJ databases">
        <title>Streptomyces malaysiensis DSM14702 (JHCC583434, PFL_A843) Genome sequencing and assembly.</title>
        <authorList>
            <person name="Samborskyy M."/>
        </authorList>
    </citation>
    <scope>NUCLEOTIDE SEQUENCE [LARGE SCALE GENOMIC DNA]</scope>
    <source>
        <strain evidence="2 3">DSM 14702</strain>
    </source>
</reference>
<dbReference type="EMBL" id="JAALLH010000001">
    <property type="protein sequence ID" value="NIY65543.1"/>
    <property type="molecule type" value="Genomic_DNA"/>
</dbReference>
<evidence type="ECO:0000313" key="3">
    <source>
        <dbReference type="Proteomes" id="UP000536624"/>
    </source>
</evidence>
<feature type="region of interest" description="Disordered" evidence="1">
    <location>
        <begin position="43"/>
        <end position="67"/>
    </location>
</feature>
<protein>
    <recommendedName>
        <fullName evidence="4">Tetratricopeptide repeat protein</fullName>
    </recommendedName>
</protein>
<evidence type="ECO:0000313" key="2">
    <source>
        <dbReference type="EMBL" id="NIY65543.1"/>
    </source>
</evidence>
<gene>
    <name evidence="2" type="ORF">SMALB_3545</name>
</gene>
<dbReference type="Proteomes" id="UP000536624">
    <property type="component" value="Unassembled WGS sequence"/>
</dbReference>
<accession>A0A7X6AX27</accession>
<organism evidence="2 3">
    <name type="scientific">Streptomyces malaysiensis</name>
    <dbReference type="NCBI Taxonomy" id="92644"/>
    <lineage>
        <taxon>Bacteria</taxon>
        <taxon>Bacillati</taxon>
        <taxon>Actinomycetota</taxon>
        <taxon>Actinomycetes</taxon>
        <taxon>Kitasatosporales</taxon>
        <taxon>Streptomycetaceae</taxon>
        <taxon>Streptomyces</taxon>
        <taxon>Streptomyces violaceusniger group</taxon>
    </lineage>
</organism>
<dbReference type="SUPFAM" id="SSF48452">
    <property type="entry name" value="TPR-like"/>
    <property type="match status" value="1"/>
</dbReference>
<dbReference type="InterPro" id="IPR011990">
    <property type="entry name" value="TPR-like_helical_dom_sf"/>
</dbReference>
<evidence type="ECO:0000256" key="1">
    <source>
        <dbReference type="SAM" id="MobiDB-lite"/>
    </source>
</evidence>
<dbReference type="AlphaFoldDB" id="A0A7X6AX27"/>
<feature type="region of interest" description="Disordered" evidence="1">
    <location>
        <begin position="148"/>
        <end position="169"/>
    </location>
</feature>
<dbReference type="PANTHER" id="PTHR46082:SF6">
    <property type="entry name" value="AAA+ ATPASE DOMAIN-CONTAINING PROTEIN-RELATED"/>
    <property type="match status" value="1"/>
</dbReference>
<proteinExistence type="predicted"/>
<dbReference type="RefSeq" id="WP_167501624.1">
    <property type="nucleotide sequence ID" value="NZ_JAALLH010000001.1"/>
</dbReference>
<comment type="caution">
    <text evidence="2">The sequence shown here is derived from an EMBL/GenBank/DDBJ whole genome shotgun (WGS) entry which is preliminary data.</text>
</comment>
<dbReference type="InterPro" id="IPR053137">
    <property type="entry name" value="NLR-like"/>
</dbReference>
<dbReference type="Gene3D" id="1.25.40.10">
    <property type="entry name" value="Tetratricopeptide repeat domain"/>
    <property type="match status" value="2"/>
</dbReference>
<sequence length="333" mass="37100">MGRYRIITLSSSLTGSRYVGRRFPVRADNPLGLDKKTAALVAQAEAEEQEAAKSWPEPPPSQLADHPELRGERYQEAEDYWEFDFPDRALPVYEEVLAAHEAVLPADDTATLQLRQRVAEAYLAVGRPVAALALLTQTQAHLRRVLGPTHPDTRRARDGMTNARSQLGLSRDEAKALAAELAKLERTLGPDHPKALRTACALSSALLINSVVRALEVLQETLDRAERALGADHPDTSHVREELIRTCELAEYRGKPDDVRAAARARERAQGPDAPETLTALCNLARLLASSRRRRRRGEAVELLRDTLERCERTLRPDDPLTADVRRQLEELS</sequence>
<dbReference type="Pfam" id="PF13374">
    <property type="entry name" value="TPR_10"/>
    <property type="match status" value="2"/>
</dbReference>
<name>A0A7X6AX27_STRMQ</name>
<dbReference type="PANTHER" id="PTHR46082">
    <property type="entry name" value="ATP/GTP-BINDING PROTEIN-RELATED"/>
    <property type="match status" value="1"/>
</dbReference>
<evidence type="ECO:0008006" key="4">
    <source>
        <dbReference type="Google" id="ProtNLM"/>
    </source>
</evidence>